<sequence>MSMIVMVNESLTNVGQSKYMQKTASLIAENEGCKPRGFSRSVRILEGGMRAWKALLREDGLERGPYVIRARWQMDAELRVGSAADERETREWNPLGQLSSGTGTPSRHPEDLRLSNLPREVARMHYTPVMASPLTSSAISVNMNNVLLNKGVEKGTESALSVHVEVHNVIT</sequence>
<dbReference type="GeneID" id="63683232"/>
<evidence type="ECO:0000313" key="2">
    <source>
        <dbReference type="EMBL" id="EJU03777.1"/>
    </source>
</evidence>
<proteinExistence type="predicted"/>
<dbReference type="Proteomes" id="UP000030653">
    <property type="component" value="Unassembled WGS sequence"/>
</dbReference>
<organism evidence="2 3">
    <name type="scientific">Dacryopinax primogenitus (strain DJM 731)</name>
    <name type="common">Brown rot fungus</name>
    <dbReference type="NCBI Taxonomy" id="1858805"/>
    <lineage>
        <taxon>Eukaryota</taxon>
        <taxon>Fungi</taxon>
        <taxon>Dikarya</taxon>
        <taxon>Basidiomycota</taxon>
        <taxon>Agaricomycotina</taxon>
        <taxon>Dacrymycetes</taxon>
        <taxon>Dacrymycetales</taxon>
        <taxon>Dacrymycetaceae</taxon>
        <taxon>Dacryopinax</taxon>
    </lineage>
</organism>
<feature type="region of interest" description="Disordered" evidence="1">
    <location>
        <begin position="83"/>
        <end position="110"/>
    </location>
</feature>
<dbReference type="HOGENOM" id="CLU_1562831_0_0_1"/>
<dbReference type="AlphaFoldDB" id="M5GCB3"/>
<dbReference type="RefSeq" id="XP_040630671.1">
    <property type="nucleotide sequence ID" value="XM_040768170.1"/>
</dbReference>
<accession>M5GCB3</accession>
<name>M5GCB3_DACPD</name>
<feature type="compositionally biased region" description="Polar residues" evidence="1">
    <location>
        <begin position="96"/>
        <end position="105"/>
    </location>
</feature>
<evidence type="ECO:0000313" key="3">
    <source>
        <dbReference type="Proteomes" id="UP000030653"/>
    </source>
</evidence>
<protein>
    <submittedName>
        <fullName evidence="2">Uncharacterized protein</fullName>
    </submittedName>
</protein>
<evidence type="ECO:0000256" key="1">
    <source>
        <dbReference type="SAM" id="MobiDB-lite"/>
    </source>
</evidence>
<reference evidence="2 3" key="1">
    <citation type="journal article" date="2012" name="Science">
        <title>The Paleozoic origin of enzymatic lignin decomposition reconstructed from 31 fungal genomes.</title>
        <authorList>
            <person name="Floudas D."/>
            <person name="Binder M."/>
            <person name="Riley R."/>
            <person name="Barry K."/>
            <person name="Blanchette R.A."/>
            <person name="Henrissat B."/>
            <person name="Martinez A.T."/>
            <person name="Otillar R."/>
            <person name="Spatafora J.W."/>
            <person name="Yadav J.S."/>
            <person name="Aerts A."/>
            <person name="Benoit I."/>
            <person name="Boyd A."/>
            <person name="Carlson A."/>
            <person name="Copeland A."/>
            <person name="Coutinho P.M."/>
            <person name="de Vries R.P."/>
            <person name="Ferreira P."/>
            <person name="Findley K."/>
            <person name="Foster B."/>
            <person name="Gaskell J."/>
            <person name="Glotzer D."/>
            <person name="Gorecki P."/>
            <person name="Heitman J."/>
            <person name="Hesse C."/>
            <person name="Hori C."/>
            <person name="Igarashi K."/>
            <person name="Jurgens J.A."/>
            <person name="Kallen N."/>
            <person name="Kersten P."/>
            <person name="Kohler A."/>
            <person name="Kuees U."/>
            <person name="Kumar T.K.A."/>
            <person name="Kuo A."/>
            <person name="LaButti K."/>
            <person name="Larrondo L.F."/>
            <person name="Lindquist E."/>
            <person name="Ling A."/>
            <person name="Lombard V."/>
            <person name="Lucas S."/>
            <person name="Lundell T."/>
            <person name="Martin R."/>
            <person name="McLaughlin D.J."/>
            <person name="Morgenstern I."/>
            <person name="Morin E."/>
            <person name="Murat C."/>
            <person name="Nagy L.G."/>
            <person name="Nolan M."/>
            <person name="Ohm R.A."/>
            <person name="Patyshakuliyeva A."/>
            <person name="Rokas A."/>
            <person name="Ruiz-Duenas F.J."/>
            <person name="Sabat G."/>
            <person name="Salamov A."/>
            <person name="Samejima M."/>
            <person name="Schmutz J."/>
            <person name="Slot J.C."/>
            <person name="St John F."/>
            <person name="Stenlid J."/>
            <person name="Sun H."/>
            <person name="Sun S."/>
            <person name="Syed K."/>
            <person name="Tsang A."/>
            <person name="Wiebenga A."/>
            <person name="Young D."/>
            <person name="Pisabarro A."/>
            <person name="Eastwood D.C."/>
            <person name="Martin F."/>
            <person name="Cullen D."/>
            <person name="Grigoriev I.V."/>
            <person name="Hibbett D.S."/>
        </authorList>
    </citation>
    <scope>NUCLEOTIDE SEQUENCE [LARGE SCALE GENOMIC DNA]</scope>
    <source>
        <strain evidence="2 3">DJM-731 SS1</strain>
    </source>
</reference>
<keyword evidence="3" id="KW-1185">Reference proteome</keyword>
<gene>
    <name evidence="2" type="ORF">DACRYDRAFT_105932</name>
</gene>
<dbReference type="EMBL" id="JH795859">
    <property type="protein sequence ID" value="EJU03777.1"/>
    <property type="molecule type" value="Genomic_DNA"/>
</dbReference>